<gene>
    <name evidence="3" type="ORF">OWR29_40305</name>
</gene>
<name>A0ABT4BCN2_9ACTN</name>
<comment type="caution">
    <text evidence="3">The sequence shown here is derived from an EMBL/GenBank/DDBJ whole genome shotgun (WGS) entry which is preliminary data.</text>
</comment>
<keyword evidence="2" id="KW-0812">Transmembrane</keyword>
<evidence type="ECO:0000313" key="4">
    <source>
        <dbReference type="Proteomes" id="UP001151002"/>
    </source>
</evidence>
<keyword evidence="2" id="KW-0472">Membrane</keyword>
<feature type="region of interest" description="Disordered" evidence="1">
    <location>
        <begin position="65"/>
        <end position="88"/>
    </location>
</feature>
<reference evidence="3" key="1">
    <citation type="submission" date="2022-11" db="EMBL/GenBank/DDBJ databases">
        <authorList>
            <person name="Somphong A."/>
            <person name="Phongsopitanun W."/>
        </authorList>
    </citation>
    <scope>NUCLEOTIDE SEQUENCE</scope>
    <source>
        <strain evidence="3">Pm04-4</strain>
    </source>
</reference>
<organism evidence="3 4">
    <name type="scientific">Paractinoplanes pyxinae</name>
    <dbReference type="NCBI Taxonomy" id="2997416"/>
    <lineage>
        <taxon>Bacteria</taxon>
        <taxon>Bacillati</taxon>
        <taxon>Actinomycetota</taxon>
        <taxon>Actinomycetes</taxon>
        <taxon>Micromonosporales</taxon>
        <taxon>Micromonosporaceae</taxon>
        <taxon>Paractinoplanes</taxon>
    </lineage>
</organism>
<accession>A0ABT4BCN2</accession>
<evidence type="ECO:0000256" key="1">
    <source>
        <dbReference type="SAM" id="MobiDB-lite"/>
    </source>
</evidence>
<protein>
    <submittedName>
        <fullName evidence="3">DUF6412 domain-containing protein</fullName>
    </submittedName>
</protein>
<keyword evidence="4" id="KW-1185">Reference proteome</keyword>
<dbReference type="RefSeq" id="WP_267568845.1">
    <property type="nucleotide sequence ID" value="NZ_JAPNTZ010000019.1"/>
</dbReference>
<dbReference type="InterPro" id="IPR045635">
    <property type="entry name" value="DUF6412"/>
</dbReference>
<feature type="transmembrane region" description="Helical" evidence="2">
    <location>
        <begin position="20"/>
        <end position="39"/>
    </location>
</feature>
<dbReference type="Pfam" id="PF19950">
    <property type="entry name" value="DUF6412"/>
    <property type="match status" value="1"/>
</dbReference>
<dbReference type="EMBL" id="JAPNTZ010000019">
    <property type="protein sequence ID" value="MCY1144274.1"/>
    <property type="molecule type" value="Genomic_DNA"/>
</dbReference>
<keyword evidence="2" id="KW-1133">Transmembrane helix</keyword>
<evidence type="ECO:0000256" key="2">
    <source>
        <dbReference type="SAM" id="Phobius"/>
    </source>
</evidence>
<sequence>MTWLDAIWFLVSMLTEAGPSGLAGLLLLAALATGLVLLFRGGAAERGAHAGRALRIRAARAGVPRYRDPDAAGRTRPRGPTARPSAAV</sequence>
<feature type="compositionally biased region" description="Low complexity" evidence="1">
    <location>
        <begin position="74"/>
        <end position="88"/>
    </location>
</feature>
<dbReference type="Proteomes" id="UP001151002">
    <property type="component" value="Unassembled WGS sequence"/>
</dbReference>
<proteinExistence type="predicted"/>
<evidence type="ECO:0000313" key="3">
    <source>
        <dbReference type="EMBL" id="MCY1144274.1"/>
    </source>
</evidence>